<feature type="region of interest" description="Disordered" evidence="1">
    <location>
        <begin position="1"/>
        <end position="25"/>
    </location>
</feature>
<dbReference type="AlphaFoldDB" id="A0A2J6SFY7"/>
<evidence type="ECO:0000256" key="1">
    <source>
        <dbReference type="SAM" id="MobiDB-lite"/>
    </source>
</evidence>
<dbReference type="RefSeq" id="XP_024726592.1">
    <property type="nucleotide sequence ID" value="XM_024884236.1"/>
</dbReference>
<proteinExistence type="predicted"/>
<evidence type="ECO:0000313" key="2">
    <source>
        <dbReference type="EMBL" id="PMD49688.1"/>
    </source>
</evidence>
<reference evidence="2 3" key="1">
    <citation type="submission" date="2016-04" db="EMBL/GenBank/DDBJ databases">
        <title>A degradative enzymes factory behind the ericoid mycorrhizal symbiosis.</title>
        <authorList>
            <consortium name="DOE Joint Genome Institute"/>
            <person name="Martino E."/>
            <person name="Morin E."/>
            <person name="Grelet G."/>
            <person name="Kuo A."/>
            <person name="Kohler A."/>
            <person name="Daghino S."/>
            <person name="Barry K."/>
            <person name="Choi C."/>
            <person name="Cichocki N."/>
            <person name="Clum A."/>
            <person name="Copeland A."/>
            <person name="Hainaut M."/>
            <person name="Haridas S."/>
            <person name="Labutti K."/>
            <person name="Lindquist E."/>
            <person name="Lipzen A."/>
            <person name="Khouja H.-R."/>
            <person name="Murat C."/>
            <person name="Ohm R."/>
            <person name="Olson A."/>
            <person name="Spatafora J."/>
            <person name="Veneault-Fourrey C."/>
            <person name="Henrissat B."/>
            <person name="Grigoriev I."/>
            <person name="Martin F."/>
            <person name="Perotto S."/>
        </authorList>
    </citation>
    <scope>NUCLEOTIDE SEQUENCE [LARGE SCALE GENOMIC DNA]</scope>
    <source>
        <strain evidence="2 3">E</strain>
    </source>
</reference>
<feature type="compositionally biased region" description="Basic and acidic residues" evidence="1">
    <location>
        <begin position="116"/>
        <end position="166"/>
    </location>
</feature>
<dbReference type="Proteomes" id="UP000235371">
    <property type="component" value="Unassembled WGS sequence"/>
</dbReference>
<feature type="compositionally biased region" description="Basic and acidic residues" evidence="1">
    <location>
        <begin position="173"/>
        <end position="186"/>
    </location>
</feature>
<accession>A0A2J6SFY7</accession>
<name>A0A2J6SFY7_9HELO</name>
<gene>
    <name evidence="2" type="ORF">K444DRAFT_638318</name>
</gene>
<keyword evidence="3" id="KW-1185">Reference proteome</keyword>
<sequence length="186" mass="21079">MATNYNSRVEAEIGSETPPPRTEHVGVKEQNLVKLLSRQRRTLRGMLKAGMRMQSNVLEATRAAFREELEASLRSKYKLAAINKELEETKNFIHELGATEEKLEAAKWKLKDVMKELDGTKKEEKINSAKREGTKRAGPAKVEERDKTKTEKPKDRGKLSQEEAEKQATTCKIGRESKGIQHDDSS</sequence>
<dbReference type="GeneID" id="36592313"/>
<protein>
    <submittedName>
        <fullName evidence="2">Uncharacterized protein</fullName>
    </submittedName>
</protein>
<evidence type="ECO:0000313" key="3">
    <source>
        <dbReference type="Proteomes" id="UP000235371"/>
    </source>
</evidence>
<feature type="region of interest" description="Disordered" evidence="1">
    <location>
        <begin position="116"/>
        <end position="186"/>
    </location>
</feature>
<organism evidence="2 3">
    <name type="scientific">Hyaloscypha bicolor E</name>
    <dbReference type="NCBI Taxonomy" id="1095630"/>
    <lineage>
        <taxon>Eukaryota</taxon>
        <taxon>Fungi</taxon>
        <taxon>Dikarya</taxon>
        <taxon>Ascomycota</taxon>
        <taxon>Pezizomycotina</taxon>
        <taxon>Leotiomycetes</taxon>
        <taxon>Helotiales</taxon>
        <taxon>Hyaloscyphaceae</taxon>
        <taxon>Hyaloscypha</taxon>
        <taxon>Hyaloscypha bicolor</taxon>
    </lineage>
</organism>
<dbReference type="EMBL" id="KZ613919">
    <property type="protein sequence ID" value="PMD49688.1"/>
    <property type="molecule type" value="Genomic_DNA"/>
</dbReference>
<dbReference type="InParanoid" id="A0A2J6SFY7"/>